<feature type="compositionally biased region" description="Polar residues" evidence="1">
    <location>
        <begin position="917"/>
        <end position="926"/>
    </location>
</feature>
<evidence type="ECO:0008006" key="3">
    <source>
        <dbReference type="Google" id="ProtNLM"/>
    </source>
</evidence>
<evidence type="ECO:0000256" key="1">
    <source>
        <dbReference type="SAM" id="MobiDB-lite"/>
    </source>
</evidence>
<feature type="compositionally biased region" description="Low complexity" evidence="1">
    <location>
        <begin position="808"/>
        <end position="818"/>
    </location>
</feature>
<dbReference type="AlphaFoldDB" id="A0A0G4FAC2"/>
<protein>
    <recommendedName>
        <fullName evidence="3">F-box domain-containing protein</fullName>
    </recommendedName>
</protein>
<sequence length="1165" mass="126276">MKASLQRQMEETETEEKEDSLCGKMTFLSLPDDSLHRIYNLFLPLEELCISLRVCKTLREVLKGAPFDLDTLELFPQSCLWSLHPQPAFSPSLDLNLVMPSLIRGERERAAEVLGWVRSVQRLSVEFPSGWASSPFSGARAHSLSQLQEEAAQVTAVAEQFISRTRQRNDRAIRRASEGVVGSGSDPDGVSVQSAWGELSSIEERLRRAFGRLDAFKSNTLRGPLPLLLQNLSENLKELSVTLSPAYSNGWRTKSILPHAEALVFREVTRLSLDQEAAESLVWNSRCHFPAATDVTLSAATETPRLLSMTPQSSVYTIPSFIQLLIACGFDQQTDTPDLGVLARSAPRTPLPLRPFKVIDRASASGSSDQQRSVRWSFAALAGKGVAVRRLRLGPSEMARSTQLQEIVGLEELCLPFVSPRSSPTGLLDPRGGTWGGASLSGALADFLRALGTHPVRPVPSSPSPPTGGHTPERPTRSSAPVRASPPPEAQQNELNRQPEEGGRVPSVNQPVERERERGGLADSSSDEGSNDRAAEQEHREETIETNQMEREDTPARTPQDGERQRMQEEDTPAIPPRTPVIPPTSRPASSSSTPSSHPSSASSSASPSSPFRVVGGSSGERERKKGSCFKKLHIETVYISKRPVHFADWRQLCVSIANAPESLDVQVDKLHMRSVQPHVLRREPPSDPAWAFLKRVAGPQQQQQQQQEVLPTAEDVEEDDNLGSRGGSEPSTEAPPVPSTAASSRLPSASSSLSSSTNPRVANASSSSSSSSGAATADRNAQGSATRGRYTPRIRTPARPDSATVGPSRAAPAAPRHPIVRCLRTPAERTEDLEGMPGLHYLEWQGIWPREDERIFLSRQPHVHFPCLNTLVLRAPFCPASFPVSMSFPQLKTLKLVAQFGSSEVAVRPSFLPSNPLTSTGTVRPSQGGRERAAREEVRAGGGSRRPGSGCPAAAAVEPPRGGQIPLLCSLERESSSCRGTLLKSLVLSIEEPLGGAEGPSPPPQATADDGGAVTVSREVPLGERAEHVGGLADRLAATVAAHPLLLRSVEFLQVPGMTPNLLRALKSAGASFRSPLPLHTLTLVNFVHNPGSPADGRRRYRQRLEVGVSELVALLRNLPCLRVVRVPFGERLRMETSGTAGAIRGDPVLRERRLRLVFFKRTA</sequence>
<organism evidence="2">
    <name type="scientific">Chromera velia CCMP2878</name>
    <dbReference type="NCBI Taxonomy" id="1169474"/>
    <lineage>
        <taxon>Eukaryota</taxon>
        <taxon>Sar</taxon>
        <taxon>Alveolata</taxon>
        <taxon>Colpodellida</taxon>
        <taxon>Chromeraceae</taxon>
        <taxon>Chromera</taxon>
    </lineage>
</organism>
<feature type="compositionally biased region" description="Basic and acidic residues" evidence="1">
    <location>
        <begin position="530"/>
        <end position="569"/>
    </location>
</feature>
<feature type="compositionally biased region" description="Pro residues" evidence="1">
    <location>
        <begin position="457"/>
        <end position="466"/>
    </location>
</feature>
<gene>
    <name evidence="2" type="ORF">Cvel_15885</name>
</gene>
<feature type="region of interest" description="Disordered" evidence="1">
    <location>
        <begin position="454"/>
        <end position="625"/>
    </location>
</feature>
<reference evidence="2" key="1">
    <citation type="submission" date="2014-11" db="EMBL/GenBank/DDBJ databases">
        <authorList>
            <person name="Otto D Thomas"/>
            <person name="Naeem Raeece"/>
        </authorList>
    </citation>
    <scope>NUCLEOTIDE SEQUENCE</scope>
</reference>
<feature type="compositionally biased region" description="Low complexity" evidence="1">
    <location>
        <begin position="587"/>
        <end position="611"/>
    </location>
</feature>
<name>A0A0G4FAC2_9ALVE</name>
<accession>A0A0G4FAC2</accession>
<feature type="region of interest" description="Disordered" evidence="1">
    <location>
        <begin position="917"/>
        <end position="958"/>
    </location>
</feature>
<proteinExistence type="predicted"/>
<feature type="compositionally biased region" description="Low complexity" evidence="1">
    <location>
        <begin position="740"/>
        <end position="758"/>
    </location>
</feature>
<feature type="compositionally biased region" description="Pro residues" evidence="1">
    <location>
        <begin position="574"/>
        <end position="586"/>
    </location>
</feature>
<feature type="region of interest" description="Disordered" evidence="1">
    <location>
        <begin position="697"/>
        <end position="819"/>
    </location>
</feature>
<dbReference type="EMBL" id="CDMZ01000219">
    <property type="protein sequence ID" value="CEM09397.1"/>
    <property type="molecule type" value="Genomic_DNA"/>
</dbReference>
<feature type="compositionally biased region" description="Basic and acidic residues" evidence="1">
    <location>
        <begin position="930"/>
        <end position="940"/>
    </location>
</feature>
<dbReference type="VEuPathDB" id="CryptoDB:Cvel_15885"/>
<evidence type="ECO:0000313" key="2">
    <source>
        <dbReference type="EMBL" id="CEM09397.1"/>
    </source>
</evidence>